<evidence type="ECO:0000256" key="1">
    <source>
        <dbReference type="SAM" id="MobiDB-lite"/>
    </source>
</evidence>
<proteinExistence type="predicted"/>
<sequence>MGVLIPSTRRRYFYGLRCLLGGDPCARHFDGYSSPGVLAGYTPSSLCCTTARADISKKGRVFLVNVAVVVSWSDKIDPCAGCVCHLVKQRQVEAENAASVLPTAGSVRSLDQLQGTLGGEQAGLSVALGKLIGGGVMEGGPAHGIAPQLAPPPPPPPPPPSKHQPKRSVNAQPTPVSRPSPGATKPT</sequence>
<gene>
    <name evidence="2" type="ORF">MCOS_LOCUS10445</name>
</gene>
<dbReference type="WBParaSite" id="MCU_013063-RA">
    <property type="protein sequence ID" value="MCU_013063-RA"/>
    <property type="gene ID" value="MCU_013063"/>
</dbReference>
<accession>A0A0R3URD9</accession>
<reference evidence="4" key="2">
    <citation type="submission" date="2019-11" db="UniProtKB">
        <authorList>
            <consortium name="WormBaseParasite"/>
        </authorList>
    </citation>
    <scope>IDENTIFICATION</scope>
</reference>
<dbReference type="EMBL" id="UXSR01006335">
    <property type="protein sequence ID" value="VDD84442.1"/>
    <property type="molecule type" value="Genomic_DNA"/>
</dbReference>
<dbReference type="AlphaFoldDB" id="A0A0R3URD9"/>
<evidence type="ECO:0000313" key="2">
    <source>
        <dbReference type="EMBL" id="VDD84442.1"/>
    </source>
</evidence>
<reference evidence="2 3" key="1">
    <citation type="submission" date="2018-10" db="EMBL/GenBank/DDBJ databases">
        <authorList>
            <consortium name="Pathogen Informatics"/>
        </authorList>
    </citation>
    <scope>NUCLEOTIDE SEQUENCE [LARGE SCALE GENOMIC DNA]</scope>
</reference>
<name>A0A0R3URD9_MESCO</name>
<protein>
    <submittedName>
        <fullName evidence="4">Zf-LSD1 domain-containing protein</fullName>
    </submittedName>
</protein>
<feature type="compositionally biased region" description="Pro residues" evidence="1">
    <location>
        <begin position="149"/>
        <end position="162"/>
    </location>
</feature>
<organism evidence="2 3">
    <name type="scientific">Mesocestoides corti</name>
    <name type="common">Flatworm</name>
    <dbReference type="NCBI Taxonomy" id="53468"/>
    <lineage>
        <taxon>Eukaryota</taxon>
        <taxon>Metazoa</taxon>
        <taxon>Spiralia</taxon>
        <taxon>Lophotrochozoa</taxon>
        <taxon>Platyhelminthes</taxon>
        <taxon>Cestoda</taxon>
        <taxon>Eucestoda</taxon>
        <taxon>Cyclophyllidea</taxon>
        <taxon>Mesocestoididae</taxon>
        <taxon>Mesocestoides</taxon>
    </lineage>
</organism>
<feature type="region of interest" description="Disordered" evidence="1">
    <location>
        <begin position="139"/>
        <end position="187"/>
    </location>
</feature>
<evidence type="ECO:0000313" key="3">
    <source>
        <dbReference type="Proteomes" id="UP000267029"/>
    </source>
</evidence>
<evidence type="ECO:0000313" key="4">
    <source>
        <dbReference type="WBParaSite" id="MCU_013063-RA"/>
    </source>
</evidence>
<keyword evidence="3" id="KW-1185">Reference proteome</keyword>
<dbReference type="Proteomes" id="UP000267029">
    <property type="component" value="Unassembled WGS sequence"/>
</dbReference>
<feature type="compositionally biased region" description="Polar residues" evidence="1">
    <location>
        <begin position="167"/>
        <end position="177"/>
    </location>
</feature>